<organism evidence="1 2">
    <name type="scientific">Aspergillus pseudocaelatus</name>
    <dbReference type="NCBI Taxonomy" id="1825620"/>
    <lineage>
        <taxon>Eukaryota</taxon>
        <taxon>Fungi</taxon>
        <taxon>Dikarya</taxon>
        <taxon>Ascomycota</taxon>
        <taxon>Pezizomycotina</taxon>
        <taxon>Eurotiomycetes</taxon>
        <taxon>Eurotiomycetidae</taxon>
        <taxon>Eurotiales</taxon>
        <taxon>Aspergillaceae</taxon>
        <taxon>Aspergillus</taxon>
        <taxon>Aspergillus subgen. Circumdati</taxon>
    </lineage>
</organism>
<gene>
    <name evidence="1" type="ORF">BDV36DRAFT_226637</name>
</gene>
<protein>
    <submittedName>
        <fullName evidence="1">Uncharacterized protein</fullName>
    </submittedName>
</protein>
<accession>A0ABQ6WDV2</accession>
<sequence>MPWKSMAGSPLFSGSGCCTSTSTKLVIVISAGVSLLQPTIIHNRHAYLALTNQLDGSNFVPAAIDCRPFLSNYAAVGCHKDYKDAIIERHIYRAPNLSGYPDDAKLEGVVDAFHADLSCQVLMNPTKLPKVPLHIVRHVQANSLWHAILVLLTVIMTTRSIDAKRTFPRNPCIGAVIIFWKAVQSYWETV</sequence>
<evidence type="ECO:0000313" key="1">
    <source>
        <dbReference type="EMBL" id="KAE8415175.1"/>
    </source>
</evidence>
<keyword evidence="2" id="KW-1185">Reference proteome</keyword>
<dbReference type="PROSITE" id="PS51257">
    <property type="entry name" value="PROKAR_LIPOPROTEIN"/>
    <property type="match status" value="1"/>
</dbReference>
<dbReference type="Proteomes" id="UP000325395">
    <property type="component" value="Unassembled WGS sequence"/>
</dbReference>
<reference evidence="1 2" key="1">
    <citation type="submission" date="2019-04" db="EMBL/GenBank/DDBJ databases">
        <authorList>
            <consortium name="DOE Joint Genome Institute"/>
            <person name="Mondo S."/>
            <person name="Kjaerbolling I."/>
            <person name="Vesth T."/>
            <person name="Frisvad J.C."/>
            <person name="Nybo J.L."/>
            <person name="Theobald S."/>
            <person name="Kildgaard S."/>
            <person name="Isbrandt T."/>
            <person name="Kuo A."/>
            <person name="Sato A."/>
            <person name="Lyhne E.K."/>
            <person name="Kogle M.E."/>
            <person name="Wiebenga A."/>
            <person name="Kun R.S."/>
            <person name="Lubbers R.J."/>
            <person name="Makela M.R."/>
            <person name="Barry K."/>
            <person name="Chovatia M."/>
            <person name="Clum A."/>
            <person name="Daum C."/>
            <person name="Haridas S."/>
            <person name="He G."/>
            <person name="LaButti K."/>
            <person name="Lipzen A."/>
            <person name="Riley R."/>
            <person name="Salamov A."/>
            <person name="Simmons B.A."/>
            <person name="Magnuson J.K."/>
            <person name="Henrissat B."/>
            <person name="Mortensen U.H."/>
            <person name="Larsen T.O."/>
            <person name="Devries R.P."/>
            <person name="Grigoriev I.V."/>
            <person name="Machida M."/>
            <person name="Baker S.E."/>
            <person name="Andersen M.R."/>
            <person name="Cantor M.N."/>
            <person name="Hua S.X."/>
        </authorList>
    </citation>
    <scope>NUCLEOTIDE SEQUENCE [LARGE SCALE GENOMIC DNA]</scope>
    <source>
        <strain evidence="1 2">CBS 117616</strain>
    </source>
</reference>
<name>A0ABQ6WDV2_9EURO</name>
<dbReference type="EMBL" id="ML735771">
    <property type="protein sequence ID" value="KAE8415175.1"/>
    <property type="molecule type" value="Genomic_DNA"/>
</dbReference>
<evidence type="ECO:0000313" key="2">
    <source>
        <dbReference type="Proteomes" id="UP000325395"/>
    </source>
</evidence>
<proteinExistence type="predicted"/>